<evidence type="ECO:0000313" key="3">
    <source>
        <dbReference type="Proteomes" id="UP000295765"/>
    </source>
</evidence>
<gene>
    <name evidence="2" type="ORF">EV699_1335</name>
</gene>
<name>A0A4R2KRK9_9GAMM</name>
<protein>
    <submittedName>
        <fullName evidence="2">Uncharacterized protein</fullName>
    </submittedName>
</protein>
<dbReference type="AlphaFoldDB" id="A0A4R2KRK9"/>
<feature type="region of interest" description="Disordered" evidence="1">
    <location>
        <begin position="43"/>
        <end position="74"/>
    </location>
</feature>
<keyword evidence="3" id="KW-1185">Reference proteome</keyword>
<organism evidence="2 3">
    <name type="scientific">Plasticicumulans lactativorans</name>
    <dbReference type="NCBI Taxonomy" id="1133106"/>
    <lineage>
        <taxon>Bacteria</taxon>
        <taxon>Pseudomonadati</taxon>
        <taxon>Pseudomonadota</taxon>
        <taxon>Gammaproteobacteria</taxon>
        <taxon>Candidatus Competibacteraceae</taxon>
        <taxon>Plasticicumulans</taxon>
    </lineage>
</organism>
<sequence length="74" mass="7770">MPTPSDLTVSDPDFDLLCAAGLRGTRPAPAFLRYWQPTFPGAGTLPGSPIRQAHADARQAAEAARAGKLPGGRR</sequence>
<dbReference type="RefSeq" id="WP_132545742.1">
    <property type="nucleotide sequence ID" value="NZ_SLWY01000033.1"/>
</dbReference>
<comment type="caution">
    <text evidence="2">The sequence shown here is derived from an EMBL/GenBank/DDBJ whole genome shotgun (WGS) entry which is preliminary data.</text>
</comment>
<dbReference type="Proteomes" id="UP000295765">
    <property type="component" value="Unassembled WGS sequence"/>
</dbReference>
<reference evidence="2 3" key="1">
    <citation type="submission" date="2019-03" db="EMBL/GenBank/DDBJ databases">
        <title>Genomic Encyclopedia of Type Strains, Phase IV (KMG-IV): sequencing the most valuable type-strain genomes for metagenomic binning, comparative biology and taxonomic classification.</title>
        <authorList>
            <person name="Goeker M."/>
        </authorList>
    </citation>
    <scope>NUCLEOTIDE SEQUENCE [LARGE SCALE GENOMIC DNA]</scope>
    <source>
        <strain evidence="2 3">DSM 25287</strain>
    </source>
</reference>
<evidence type="ECO:0000313" key="2">
    <source>
        <dbReference type="EMBL" id="TCO76324.1"/>
    </source>
</evidence>
<dbReference type="EMBL" id="SLWY01000033">
    <property type="protein sequence ID" value="TCO76324.1"/>
    <property type="molecule type" value="Genomic_DNA"/>
</dbReference>
<evidence type="ECO:0000256" key="1">
    <source>
        <dbReference type="SAM" id="MobiDB-lite"/>
    </source>
</evidence>
<accession>A0A4R2KRK9</accession>
<proteinExistence type="predicted"/>